<dbReference type="PATRIC" id="fig|629263.4.peg.4880"/>
<dbReference type="EMBL" id="AEAI01001597">
    <property type="protein sequence ID" value="EGH46399.1"/>
    <property type="molecule type" value="Genomic_DNA"/>
</dbReference>
<proteinExistence type="predicted"/>
<keyword evidence="2" id="KW-1185">Reference proteome</keyword>
<protein>
    <submittedName>
        <fullName evidence="1">Uncharacterized protein</fullName>
    </submittedName>
</protein>
<gene>
    <name evidence="1" type="ORF">PSYPI_30458</name>
</gene>
<organism evidence="1 2">
    <name type="scientific">Pseudomonas syringae pv. pisi str. 1704B</name>
    <dbReference type="NCBI Taxonomy" id="629263"/>
    <lineage>
        <taxon>Bacteria</taxon>
        <taxon>Pseudomonadati</taxon>
        <taxon>Pseudomonadota</taxon>
        <taxon>Gammaproteobacteria</taxon>
        <taxon>Pseudomonadales</taxon>
        <taxon>Pseudomonadaceae</taxon>
        <taxon>Pseudomonas</taxon>
        <taxon>Pseudomonas syringae</taxon>
    </lineage>
</organism>
<reference evidence="1 2" key="1">
    <citation type="journal article" date="2011" name="PLoS Pathog.">
        <title>Dynamic evolution of pathogenicity revealed by sequencing and comparative genomics of 19 Pseudomonas syringae isolates.</title>
        <authorList>
            <person name="Baltrus D.A."/>
            <person name="Nishimura M.T."/>
            <person name="Romanchuk A."/>
            <person name="Chang J.H."/>
            <person name="Mukhtar M.S."/>
            <person name="Cherkis K."/>
            <person name="Roach J."/>
            <person name="Grant S.R."/>
            <person name="Jones C.D."/>
            <person name="Dangl J.L."/>
        </authorList>
    </citation>
    <scope>NUCLEOTIDE SEQUENCE [LARGE SCALE GENOMIC DNA]</scope>
    <source>
        <strain evidence="1 2">1704B</strain>
    </source>
</reference>
<evidence type="ECO:0000313" key="2">
    <source>
        <dbReference type="Proteomes" id="UP000004986"/>
    </source>
</evidence>
<name>F3GH49_PSESJ</name>
<dbReference type="AlphaFoldDB" id="F3GH49"/>
<sequence>MNVVDSSQSTIWQALYQFFVSTEVDLETFDHMAKANRTSD</sequence>
<dbReference type="HOGENOM" id="CLU_3295272_0_0_6"/>
<comment type="caution">
    <text evidence="1">The sequence shown here is derived from an EMBL/GenBank/DDBJ whole genome shotgun (WGS) entry which is preliminary data.</text>
</comment>
<evidence type="ECO:0000313" key="1">
    <source>
        <dbReference type="EMBL" id="EGH46399.1"/>
    </source>
</evidence>
<accession>F3GH49</accession>
<dbReference type="Proteomes" id="UP000004986">
    <property type="component" value="Unassembled WGS sequence"/>
</dbReference>
<dbReference type="BioCyc" id="PSYR629263:G11X0-5488-MONOMER"/>